<evidence type="ECO:0000256" key="2">
    <source>
        <dbReference type="SAM" id="Phobius"/>
    </source>
</evidence>
<evidence type="ECO:0000313" key="4">
    <source>
        <dbReference type="Proteomes" id="UP001209570"/>
    </source>
</evidence>
<proteinExistence type="predicted"/>
<feature type="transmembrane region" description="Helical" evidence="2">
    <location>
        <begin position="43"/>
        <end position="67"/>
    </location>
</feature>
<evidence type="ECO:0000313" key="3">
    <source>
        <dbReference type="EMBL" id="KAJ0399864.1"/>
    </source>
</evidence>
<keyword evidence="4" id="KW-1185">Reference proteome</keyword>
<keyword evidence="2" id="KW-0812">Transmembrane</keyword>
<comment type="caution">
    <text evidence="3">The sequence shown here is derived from an EMBL/GenBank/DDBJ whole genome shotgun (WGS) entry which is preliminary data.</text>
</comment>
<sequence>MVEDLELTKPPEAPMTSAVAPDKPRQATQSAHTFVELSPPGFLAVWLGFLVIHGLCAAFFIMSGIFYDKTPGSALQLGLEAVHVAFAVFHVLLGALMVLWSLWKRELNFGPLQDIASRASVKTELKLDAIQSGSSHRGPDTPPARVPLKKRAIALLVAVFGRRGFFGVEGPHFEQLLAVREVVESSLQTYQAYRMSQFLARPWLNRFYVGLLVLNCWLVPLVHTVGHRHPLASRALCLVFDALLDLVAGMIVPAILMLSYFQDYDTATWGFPYSMWYGDAWFVKFVTEYQIMIIVSWTDLFSRVVFSLGLISCLESAKELISLKRQSASAAPSESSRVRHDGRDDVADAKAESLPAKRVSLQLRVIGSFREMRSQPLRRALQLLQLLCVCLGFVVLGLHVQAESSSTLEHCVIQVHPWFQRQPACALAEWDCHKSGTTGAAAVVAAVVAAGWAKFTPAFTKRVLIRHRPQFEMPTVFQTFSQLNAIKFYNTSIASWPADAALTA</sequence>
<gene>
    <name evidence="3" type="ORF">P43SY_000432</name>
</gene>
<feature type="transmembrane region" description="Helical" evidence="2">
    <location>
        <begin position="207"/>
        <end position="226"/>
    </location>
</feature>
<evidence type="ECO:0000256" key="1">
    <source>
        <dbReference type="SAM" id="MobiDB-lite"/>
    </source>
</evidence>
<organism evidence="3 4">
    <name type="scientific">Pythium insidiosum</name>
    <name type="common">Pythiosis disease agent</name>
    <dbReference type="NCBI Taxonomy" id="114742"/>
    <lineage>
        <taxon>Eukaryota</taxon>
        <taxon>Sar</taxon>
        <taxon>Stramenopiles</taxon>
        <taxon>Oomycota</taxon>
        <taxon>Peronosporomycetes</taxon>
        <taxon>Pythiales</taxon>
        <taxon>Pythiaceae</taxon>
        <taxon>Pythium</taxon>
    </lineage>
</organism>
<feature type="region of interest" description="Disordered" evidence="1">
    <location>
        <begin position="1"/>
        <end position="24"/>
    </location>
</feature>
<protein>
    <recommendedName>
        <fullName evidence="5">Transmembrane protein</fullName>
    </recommendedName>
</protein>
<dbReference type="EMBL" id="JAKCXM010000169">
    <property type="protein sequence ID" value="KAJ0399864.1"/>
    <property type="molecule type" value="Genomic_DNA"/>
</dbReference>
<evidence type="ECO:0008006" key="5">
    <source>
        <dbReference type="Google" id="ProtNLM"/>
    </source>
</evidence>
<feature type="transmembrane region" description="Helical" evidence="2">
    <location>
        <begin position="380"/>
        <end position="400"/>
    </location>
</feature>
<accession>A0AAD5M0F2</accession>
<feature type="transmembrane region" description="Helical" evidence="2">
    <location>
        <begin position="79"/>
        <end position="103"/>
    </location>
</feature>
<reference evidence="3" key="1">
    <citation type="submission" date="2021-12" db="EMBL/GenBank/DDBJ databases">
        <title>Prjna785345.</title>
        <authorList>
            <person name="Rujirawat T."/>
            <person name="Krajaejun T."/>
        </authorList>
    </citation>
    <scope>NUCLEOTIDE SEQUENCE</scope>
    <source>
        <strain evidence="3">Pi057C3</strain>
    </source>
</reference>
<feature type="transmembrane region" description="Helical" evidence="2">
    <location>
        <begin position="238"/>
        <end position="261"/>
    </location>
</feature>
<dbReference type="Proteomes" id="UP001209570">
    <property type="component" value="Unassembled WGS sequence"/>
</dbReference>
<keyword evidence="2" id="KW-1133">Transmembrane helix</keyword>
<name>A0AAD5M0F2_PYTIN</name>
<keyword evidence="2" id="KW-0472">Membrane</keyword>
<dbReference type="AlphaFoldDB" id="A0AAD5M0F2"/>